<proteinExistence type="inferred from homology"/>
<evidence type="ECO:0000313" key="3">
    <source>
        <dbReference type="EMBL" id="AOV07936.1"/>
    </source>
</evidence>
<dbReference type="PIRSF" id="PIRSF037258">
    <property type="entry name" value="DUF965_bac"/>
    <property type="match status" value="1"/>
</dbReference>
<name>A0A1D8JGW4_9BACL</name>
<evidence type="ECO:0000313" key="4">
    <source>
        <dbReference type="Proteomes" id="UP000185746"/>
    </source>
</evidence>
<dbReference type="KEGG" id="surl:BI350_10575"/>
<sequence>MNSYDKTMKFNFPEESMEEEVKQVMLHVHKALDEKGYNPINQIVGYLLSGDPAYIPRHEDARNLIRKLERDEIIEELVKFYIRENGGQLK</sequence>
<protein>
    <recommendedName>
        <fullName evidence="2">UPF0297 protein BI350_10575</fullName>
    </recommendedName>
</protein>
<dbReference type="Proteomes" id="UP000185746">
    <property type="component" value="Chromosome"/>
</dbReference>
<gene>
    <name evidence="3" type="ORF">BI350_10575</name>
</gene>
<evidence type="ECO:0000256" key="2">
    <source>
        <dbReference type="HAMAP-Rule" id="MF_01507"/>
    </source>
</evidence>
<dbReference type="NCBIfam" id="NF003997">
    <property type="entry name" value="PRK05473.1"/>
    <property type="match status" value="1"/>
</dbReference>
<dbReference type="AlphaFoldDB" id="A0A1D8JGW4"/>
<dbReference type="PANTHER" id="PTHR40067:SF1">
    <property type="entry name" value="UPF0297 PROTEIN YRZL"/>
    <property type="match status" value="1"/>
</dbReference>
<accession>A0A1D8JGW4</accession>
<organism evidence="3 4">
    <name type="scientific">Sporosarcina ureilytica</name>
    <dbReference type="NCBI Taxonomy" id="298596"/>
    <lineage>
        <taxon>Bacteria</taxon>
        <taxon>Bacillati</taxon>
        <taxon>Bacillota</taxon>
        <taxon>Bacilli</taxon>
        <taxon>Bacillales</taxon>
        <taxon>Caryophanaceae</taxon>
        <taxon>Sporosarcina</taxon>
    </lineage>
</organism>
<dbReference type="RefSeq" id="WP_075528085.1">
    <property type="nucleotide sequence ID" value="NZ_CP017560.1"/>
</dbReference>
<comment type="similarity">
    <text evidence="1 2">Belongs to the UPF0297 family.</text>
</comment>
<dbReference type="PANTHER" id="PTHR40067">
    <property type="entry name" value="UPF0297 PROTEIN YRZL"/>
    <property type="match status" value="1"/>
</dbReference>
<dbReference type="EMBL" id="CP017560">
    <property type="protein sequence ID" value="AOV07936.1"/>
    <property type="molecule type" value="Genomic_DNA"/>
</dbReference>
<dbReference type="HAMAP" id="MF_01507">
    <property type="entry name" value="UPF0297"/>
    <property type="match status" value="1"/>
</dbReference>
<dbReference type="InterPro" id="IPR009309">
    <property type="entry name" value="IreB"/>
</dbReference>
<dbReference type="Pfam" id="PF06135">
    <property type="entry name" value="IreB"/>
    <property type="match status" value="1"/>
</dbReference>
<reference evidence="3 4" key="1">
    <citation type="submission" date="2016-09" db="EMBL/GenBank/DDBJ databases">
        <title>Complete genome sequence of the Lysinibacillus sphaericus LMG 22257, a specie of Bacillus with ureolytic activity that can effectively biodeposit calcium carbonate.</title>
        <authorList>
            <person name="Yan W."/>
        </authorList>
    </citation>
    <scope>NUCLEOTIDE SEQUENCE [LARGE SCALE GENOMIC DNA]</scope>
    <source>
        <strain evidence="3 4">LMG 22257</strain>
    </source>
</reference>
<keyword evidence="4" id="KW-1185">Reference proteome</keyword>
<evidence type="ECO:0000256" key="1">
    <source>
        <dbReference type="ARBA" id="ARBA00010888"/>
    </source>
</evidence>